<dbReference type="EMBL" id="FWXZ01000001">
    <property type="protein sequence ID" value="SMC41926.1"/>
    <property type="molecule type" value="Genomic_DNA"/>
</dbReference>
<reference evidence="1" key="1">
    <citation type="submission" date="2017-04" db="EMBL/GenBank/DDBJ databases">
        <authorList>
            <person name="Varghese N."/>
            <person name="Submissions S."/>
        </authorList>
    </citation>
    <scope>NUCLEOTIDE SEQUENCE</scope>
    <source>
        <strain evidence="1">WTE2008</strain>
    </source>
</reference>
<comment type="caution">
    <text evidence="1">The sequence shown here is derived from an EMBL/GenBank/DDBJ whole genome shotgun (WGS) entry which is preliminary data.</text>
</comment>
<accession>A0AC61PJ29</accession>
<evidence type="ECO:0000313" key="1">
    <source>
        <dbReference type="EMBL" id="SMC41926.1"/>
    </source>
</evidence>
<dbReference type="Proteomes" id="UP000192328">
    <property type="component" value="Unassembled WGS sequence"/>
</dbReference>
<gene>
    <name evidence="1" type="ORF">SAMN06297397_0800</name>
</gene>
<proteinExistence type="predicted"/>
<protein>
    <submittedName>
        <fullName evidence="1">Aldouronate transport system permease protein</fullName>
    </submittedName>
</protein>
<evidence type="ECO:0000313" key="2">
    <source>
        <dbReference type="Proteomes" id="UP000192328"/>
    </source>
</evidence>
<organism evidence="1 2">
    <name type="scientific">Aristaeella lactis</name>
    <dbReference type="NCBI Taxonomy" id="3046383"/>
    <lineage>
        <taxon>Bacteria</taxon>
        <taxon>Bacillati</taxon>
        <taxon>Bacillota</taxon>
        <taxon>Clostridia</taxon>
        <taxon>Eubacteriales</taxon>
        <taxon>Aristaeellaceae</taxon>
        <taxon>Aristaeella</taxon>
    </lineage>
</organism>
<name>A0AC61PJ29_9FIRM</name>
<keyword evidence="2" id="KW-1185">Reference proteome</keyword>
<sequence length="302" mass="33727">MSYPTSAIAVKSKKKEHKTGQIILNILILVFVLVCTLPFINVIAISLSSKSAILRGDVSFWPVEFSTRAYEVIINDPSMFHSLGYTVKITVIYTLLAMVMTILYAFPMTMKRLKGRKFFMFFIVFTMYFSGGTIPIYLNVKELGMINTQWSLIFPGLISTFNIIILKNFFEGLPYELNEAAYIDGANDFQILLKIYLPLSFSSIATLSLFYAVGKWNSFSDALYYINSRDLQPLQLKLYNLIKGGQAVEVSVQEGSSNDLASSISASIESATIIFATVPILVVYPFVQRYFVAGVTLGAVKG</sequence>